<accession>A0ABN3UM52</accession>
<dbReference type="Proteomes" id="UP001501842">
    <property type="component" value="Unassembled WGS sequence"/>
</dbReference>
<proteinExistence type="predicted"/>
<feature type="region of interest" description="Disordered" evidence="1">
    <location>
        <begin position="65"/>
        <end position="132"/>
    </location>
</feature>
<organism evidence="2 3">
    <name type="scientific">Actinocorallia aurantiaca</name>
    <dbReference type="NCBI Taxonomy" id="46204"/>
    <lineage>
        <taxon>Bacteria</taxon>
        <taxon>Bacillati</taxon>
        <taxon>Actinomycetota</taxon>
        <taxon>Actinomycetes</taxon>
        <taxon>Streptosporangiales</taxon>
        <taxon>Thermomonosporaceae</taxon>
        <taxon>Actinocorallia</taxon>
    </lineage>
</organism>
<evidence type="ECO:0000313" key="2">
    <source>
        <dbReference type="EMBL" id="GAA2735498.1"/>
    </source>
</evidence>
<gene>
    <name evidence="2" type="ORF">GCM10010439_60450</name>
</gene>
<name>A0ABN3UM52_9ACTN</name>
<feature type="compositionally biased region" description="Basic and acidic residues" evidence="1">
    <location>
        <begin position="65"/>
        <end position="81"/>
    </location>
</feature>
<sequence>MCSSAVAARPPEAEDDACRDEQRTGDIGGARLAEAERDGGEQRAYGYEAGEEARTVGAEAAQRVVPEEEGGRGDDRTEVAEGGRFAGCGQPQGGRAVQGEAAEAAARGAGKDLMRCAPASPRRRPTGSGPCG</sequence>
<feature type="compositionally biased region" description="Low complexity" evidence="1">
    <location>
        <begin position="93"/>
        <end position="108"/>
    </location>
</feature>
<feature type="region of interest" description="Disordered" evidence="1">
    <location>
        <begin position="1"/>
        <end position="44"/>
    </location>
</feature>
<protein>
    <submittedName>
        <fullName evidence="2">Uncharacterized protein</fullName>
    </submittedName>
</protein>
<evidence type="ECO:0000256" key="1">
    <source>
        <dbReference type="SAM" id="MobiDB-lite"/>
    </source>
</evidence>
<evidence type="ECO:0000313" key="3">
    <source>
        <dbReference type="Proteomes" id="UP001501842"/>
    </source>
</evidence>
<comment type="caution">
    <text evidence="2">The sequence shown here is derived from an EMBL/GenBank/DDBJ whole genome shotgun (WGS) entry which is preliminary data.</text>
</comment>
<keyword evidence="3" id="KW-1185">Reference proteome</keyword>
<reference evidence="2 3" key="1">
    <citation type="journal article" date="2019" name="Int. J. Syst. Evol. Microbiol.">
        <title>The Global Catalogue of Microorganisms (GCM) 10K type strain sequencing project: providing services to taxonomists for standard genome sequencing and annotation.</title>
        <authorList>
            <consortium name="The Broad Institute Genomics Platform"/>
            <consortium name="The Broad Institute Genome Sequencing Center for Infectious Disease"/>
            <person name="Wu L."/>
            <person name="Ma J."/>
        </authorList>
    </citation>
    <scope>NUCLEOTIDE SEQUENCE [LARGE SCALE GENOMIC DNA]</scope>
    <source>
        <strain evidence="2 3">JCM 8201</strain>
    </source>
</reference>
<dbReference type="EMBL" id="BAAATZ010000029">
    <property type="protein sequence ID" value="GAA2735498.1"/>
    <property type="molecule type" value="Genomic_DNA"/>
</dbReference>